<reference evidence="2 3" key="1">
    <citation type="submission" date="2020-08" db="EMBL/GenBank/DDBJ databases">
        <title>Genome public.</title>
        <authorList>
            <person name="Liu C."/>
            <person name="Sun Q."/>
        </authorList>
    </citation>
    <scope>NUCLEOTIDE SEQUENCE [LARGE SCALE GENOMIC DNA]</scope>
    <source>
        <strain evidence="2 3">BX0805</strain>
    </source>
</reference>
<protein>
    <submittedName>
        <fullName evidence="2">SpoIVB peptidase</fullName>
        <ecNumber evidence="2">3.4.21.116</ecNumber>
    </submittedName>
</protein>
<evidence type="ECO:0000313" key="2">
    <source>
        <dbReference type="EMBL" id="MBC5753347.1"/>
    </source>
</evidence>
<gene>
    <name evidence="2" type="primary">spoIVB</name>
    <name evidence="2" type="ORF">H8Z76_04755</name>
</gene>
<dbReference type="NCBIfam" id="TIGR02860">
    <property type="entry name" value="spore_IV_B"/>
    <property type="match status" value="1"/>
</dbReference>
<proteinExistence type="predicted"/>
<feature type="domain" description="Peptidase S55" evidence="1">
    <location>
        <begin position="183"/>
        <end position="406"/>
    </location>
</feature>
<dbReference type="SUPFAM" id="SSF50156">
    <property type="entry name" value="PDZ domain-like"/>
    <property type="match status" value="1"/>
</dbReference>
<dbReference type="Gene3D" id="2.30.42.10">
    <property type="match status" value="1"/>
</dbReference>
<dbReference type="Proteomes" id="UP000621540">
    <property type="component" value="Unassembled WGS sequence"/>
</dbReference>
<dbReference type="RefSeq" id="WP_186981800.1">
    <property type="nucleotide sequence ID" value="NZ_JACOQH010000002.1"/>
</dbReference>
<keyword evidence="2" id="KW-0378">Hydrolase</keyword>
<sequence>MLARIQKGIQKIAEAGLFALIFFAWYSLENEIPGEINVIAGEEGQFNFDVPVTFTVEDEVQDVFDNMAPVTEGNPSEYTMTCKLFGVIPVKQVDVHVVEEEQVIPGGLPIGIYVKTDGILVIGTGSISGADGISHEPAAALLKSGDYICSVNGEAVSDKKELTRRINDCGAEKLDLGIRRKDEQIDVFVTPVLSEDGAYKLGIWVRDDLAGIGTMTYLTDELFYGALGHGVNDADTSSLLTMRAGSLYQTDIVDIVKGEHGTPGELTGVINYRKEYYLGNIDNNSEVGIHGKLDQIPVQLADVPAVLVGHKQEIGVGRADIICELNGKRKNYEIEITEVNYSETKEKREIVFEVTDPELLATTGGIVQGMSGAPILQNGKVIGAVTHVYINNPTKGYGIFIEEMLK</sequence>
<accession>A0ABR7I8V1</accession>
<dbReference type="Pfam" id="PF05580">
    <property type="entry name" value="Peptidase_S55"/>
    <property type="match status" value="1"/>
</dbReference>
<keyword evidence="3" id="KW-1185">Reference proteome</keyword>
<dbReference type="PROSITE" id="PS51494">
    <property type="entry name" value="SPOIVB"/>
    <property type="match status" value="1"/>
</dbReference>
<name>A0ABR7I8V1_9FIRM</name>
<organism evidence="2 3">
    <name type="scientific">Roseburia yibonii</name>
    <dbReference type="NCBI Taxonomy" id="2763063"/>
    <lineage>
        <taxon>Bacteria</taxon>
        <taxon>Bacillati</taxon>
        <taxon>Bacillota</taxon>
        <taxon>Clostridia</taxon>
        <taxon>Lachnospirales</taxon>
        <taxon>Lachnospiraceae</taxon>
        <taxon>Roseburia</taxon>
    </lineage>
</organism>
<dbReference type="SUPFAM" id="SSF50494">
    <property type="entry name" value="Trypsin-like serine proteases"/>
    <property type="match status" value="1"/>
</dbReference>
<dbReference type="GO" id="GO:0016787">
    <property type="term" value="F:hydrolase activity"/>
    <property type="evidence" value="ECO:0007669"/>
    <property type="project" value="UniProtKB-KW"/>
</dbReference>
<dbReference type="EC" id="3.4.21.116" evidence="2"/>
<dbReference type="InterPro" id="IPR014219">
    <property type="entry name" value="SpoIVB"/>
</dbReference>
<dbReference type="EMBL" id="JACOQH010000002">
    <property type="protein sequence ID" value="MBC5753347.1"/>
    <property type="molecule type" value="Genomic_DNA"/>
</dbReference>
<dbReference type="InterPro" id="IPR036034">
    <property type="entry name" value="PDZ_sf"/>
</dbReference>
<dbReference type="InterPro" id="IPR009003">
    <property type="entry name" value="Peptidase_S1_PA"/>
</dbReference>
<dbReference type="InterPro" id="IPR008763">
    <property type="entry name" value="Peptidase_S55"/>
</dbReference>
<comment type="caution">
    <text evidence="2">The sequence shown here is derived from an EMBL/GenBank/DDBJ whole genome shotgun (WGS) entry which is preliminary data.</text>
</comment>
<evidence type="ECO:0000259" key="1">
    <source>
        <dbReference type="PROSITE" id="PS51494"/>
    </source>
</evidence>
<evidence type="ECO:0000313" key="3">
    <source>
        <dbReference type="Proteomes" id="UP000621540"/>
    </source>
</evidence>